<keyword evidence="3" id="KW-1003">Cell membrane</keyword>
<evidence type="ECO:0000256" key="3">
    <source>
        <dbReference type="ARBA" id="ARBA00022475"/>
    </source>
</evidence>
<feature type="transmembrane region" description="Helical" evidence="7">
    <location>
        <begin position="88"/>
        <end position="110"/>
    </location>
</feature>
<comment type="similarity">
    <text evidence="2">Belongs to the UPF0324 family.</text>
</comment>
<feature type="transmembrane region" description="Helical" evidence="7">
    <location>
        <begin position="219"/>
        <end position="237"/>
    </location>
</feature>
<protein>
    <submittedName>
        <fullName evidence="8">YeiH family putative sulfate export transporter</fullName>
    </submittedName>
</protein>
<feature type="transmembrane region" description="Helical" evidence="7">
    <location>
        <begin position="122"/>
        <end position="139"/>
    </location>
</feature>
<feature type="transmembrane region" description="Helical" evidence="7">
    <location>
        <begin position="283"/>
        <end position="302"/>
    </location>
</feature>
<evidence type="ECO:0000256" key="5">
    <source>
        <dbReference type="ARBA" id="ARBA00022989"/>
    </source>
</evidence>
<keyword evidence="6 7" id="KW-0472">Membrane</keyword>
<comment type="subcellular location">
    <subcellularLocation>
        <location evidence="1">Cell membrane</location>
        <topology evidence="1">Multi-pass membrane protein</topology>
    </subcellularLocation>
</comment>
<dbReference type="InterPro" id="IPR004630">
    <property type="entry name" value="UPF0324_YeiH-like"/>
</dbReference>
<sequence>MLALFPGLLVTGLVVVLGLLLEHFGVGANLGLSAISFAILIGMIFGNTFYPKIAAKCDKGVLFSKGTLLRTGIIFYGFRLTLNQLVELGWSVIIIDAFVVASTFLLTYFIGRRLLKMDENTVILTGAGCSICGAAAVMATSSVVKAKPSEVTQAIAVVVLFGTLAIFIYPWLYHVLFTPDKAVDFGIGVGASVHEVAQVVAVGRQIGDAAMDMAVITKMVRVMMLAPFLFILMLFLLREQEEGGRKQKITIPWFAVWFLVMIVVNSVLPIPDEVRNIIVRLDQIVLTMAMAALGLTTHFSAFKTAGYKAIVLGAVIFVWLIVIGCSIPLLL</sequence>
<evidence type="ECO:0000313" key="9">
    <source>
        <dbReference type="Proteomes" id="UP000541421"/>
    </source>
</evidence>
<dbReference type="GO" id="GO:0005886">
    <property type="term" value="C:plasma membrane"/>
    <property type="evidence" value="ECO:0007669"/>
    <property type="project" value="UniProtKB-SubCell"/>
</dbReference>
<evidence type="ECO:0000256" key="4">
    <source>
        <dbReference type="ARBA" id="ARBA00022692"/>
    </source>
</evidence>
<comment type="caution">
    <text evidence="8">The sequence shown here is derived from an EMBL/GenBank/DDBJ whole genome shotgun (WGS) entry which is preliminary data.</text>
</comment>
<feature type="transmembrane region" description="Helical" evidence="7">
    <location>
        <begin position="309"/>
        <end position="330"/>
    </location>
</feature>
<accession>A0A7Y4L9P4</accession>
<feature type="transmembrane region" description="Helical" evidence="7">
    <location>
        <begin position="28"/>
        <end position="50"/>
    </location>
</feature>
<evidence type="ECO:0000256" key="1">
    <source>
        <dbReference type="ARBA" id="ARBA00004651"/>
    </source>
</evidence>
<proteinExistence type="inferred from homology"/>
<dbReference type="Proteomes" id="UP000541421">
    <property type="component" value="Unassembled WGS sequence"/>
</dbReference>
<feature type="transmembrane region" description="Helical" evidence="7">
    <location>
        <begin position="151"/>
        <end position="173"/>
    </location>
</feature>
<dbReference type="InterPro" id="IPR018383">
    <property type="entry name" value="UPF0324_pro"/>
</dbReference>
<evidence type="ECO:0000313" key="8">
    <source>
        <dbReference type="EMBL" id="NOL49570.1"/>
    </source>
</evidence>
<name>A0A7Y4L9P4_9BURK</name>
<dbReference type="AlphaFoldDB" id="A0A7Y4L9P4"/>
<dbReference type="NCBIfam" id="TIGR00698">
    <property type="entry name" value="YeiH family putative sulfate export transporter"/>
    <property type="match status" value="1"/>
</dbReference>
<keyword evidence="5 7" id="KW-1133">Transmembrane helix</keyword>
<keyword evidence="9" id="KW-1185">Reference proteome</keyword>
<dbReference type="PANTHER" id="PTHR30106">
    <property type="entry name" value="INNER MEMBRANE PROTEIN YEIH-RELATED"/>
    <property type="match status" value="1"/>
</dbReference>
<organism evidence="8 9">
    <name type="scientific">Pelistega europaea</name>
    <dbReference type="NCBI Taxonomy" id="106147"/>
    <lineage>
        <taxon>Bacteria</taxon>
        <taxon>Pseudomonadati</taxon>
        <taxon>Pseudomonadota</taxon>
        <taxon>Betaproteobacteria</taxon>
        <taxon>Burkholderiales</taxon>
        <taxon>Alcaligenaceae</taxon>
        <taxon>Pelistega</taxon>
    </lineage>
</organism>
<reference evidence="8 9" key="1">
    <citation type="submission" date="2020-05" db="EMBL/GenBank/DDBJ databases">
        <authorList>
            <person name="Niu N."/>
        </authorList>
    </citation>
    <scope>NUCLEOTIDE SEQUENCE [LARGE SCALE GENOMIC DNA]</scope>
    <source>
        <strain evidence="8 9">LMG10982</strain>
    </source>
</reference>
<dbReference type="EMBL" id="JABGBO010000004">
    <property type="protein sequence ID" value="NOL49570.1"/>
    <property type="molecule type" value="Genomic_DNA"/>
</dbReference>
<dbReference type="RefSeq" id="WP_171588526.1">
    <property type="nucleotide sequence ID" value="NZ_JABGBO010000004.1"/>
</dbReference>
<keyword evidence="4 7" id="KW-0812">Transmembrane</keyword>
<feature type="transmembrane region" description="Helical" evidence="7">
    <location>
        <begin position="249"/>
        <end position="271"/>
    </location>
</feature>
<feature type="transmembrane region" description="Helical" evidence="7">
    <location>
        <begin position="62"/>
        <end position="82"/>
    </location>
</feature>
<dbReference type="Pfam" id="PF03601">
    <property type="entry name" value="Cons_hypoth698"/>
    <property type="match status" value="1"/>
</dbReference>
<evidence type="ECO:0000256" key="2">
    <source>
        <dbReference type="ARBA" id="ARBA00007977"/>
    </source>
</evidence>
<gene>
    <name evidence="8" type="ORF">HKX40_05415</name>
</gene>
<evidence type="ECO:0000256" key="7">
    <source>
        <dbReference type="SAM" id="Phobius"/>
    </source>
</evidence>
<dbReference type="PANTHER" id="PTHR30106:SF2">
    <property type="entry name" value="UPF0324 INNER MEMBRANE PROTEIN YEIH"/>
    <property type="match status" value="1"/>
</dbReference>
<evidence type="ECO:0000256" key="6">
    <source>
        <dbReference type="ARBA" id="ARBA00023136"/>
    </source>
</evidence>